<dbReference type="Gene3D" id="2.120.10.30">
    <property type="entry name" value="TolB, C-terminal domain"/>
    <property type="match status" value="1"/>
</dbReference>
<dbReference type="SUPFAM" id="SSF101898">
    <property type="entry name" value="NHL repeat"/>
    <property type="match status" value="1"/>
</dbReference>
<evidence type="ECO:0000313" key="3">
    <source>
        <dbReference type="Proteomes" id="UP001500326"/>
    </source>
</evidence>
<evidence type="ECO:0000313" key="2">
    <source>
        <dbReference type="EMBL" id="GAA1996299.1"/>
    </source>
</evidence>
<reference evidence="3" key="1">
    <citation type="journal article" date="2019" name="Int. J. Syst. Evol. Microbiol.">
        <title>The Global Catalogue of Microorganisms (GCM) 10K type strain sequencing project: providing services to taxonomists for standard genome sequencing and annotation.</title>
        <authorList>
            <consortium name="The Broad Institute Genomics Platform"/>
            <consortium name="The Broad Institute Genome Sequencing Center for Infectious Disease"/>
            <person name="Wu L."/>
            <person name="Ma J."/>
        </authorList>
    </citation>
    <scope>NUCLEOTIDE SEQUENCE [LARGE SCALE GENOMIC DNA]</scope>
    <source>
        <strain evidence="3">JCM 14902</strain>
    </source>
</reference>
<feature type="region of interest" description="Disordered" evidence="1">
    <location>
        <begin position="37"/>
        <end position="65"/>
    </location>
</feature>
<dbReference type="InterPro" id="IPR006521">
    <property type="entry name" value="Tail_protein_I"/>
</dbReference>
<proteinExistence type="predicted"/>
<dbReference type="InterPro" id="IPR011042">
    <property type="entry name" value="6-blade_b-propeller_TolB-like"/>
</dbReference>
<accession>A0ABP5EEY9</accession>
<protein>
    <submittedName>
        <fullName evidence="2">Phage tail protein</fullName>
    </submittedName>
</protein>
<dbReference type="NCBIfam" id="TIGR01634">
    <property type="entry name" value="tail_P2_I"/>
    <property type="match status" value="1"/>
</dbReference>
<dbReference type="InterPro" id="IPR011748">
    <property type="entry name" value="Unchr_phage_tail-like"/>
</dbReference>
<evidence type="ECO:0000256" key="1">
    <source>
        <dbReference type="SAM" id="MobiDB-lite"/>
    </source>
</evidence>
<dbReference type="EMBL" id="BAAAOH010000001">
    <property type="protein sequence ID" value="GAA1996299.1"/>
    <property type="molecule type" value="Genomic_DNA"/>
</dbReference>
<sequence>MYGDRGIALIAHEDQWARCAHQHTVLLPGGGIGLDWTPVPSPRQSRWDAESEQCGPSEKKADPPCASGIAHDRWCRTWHTRPLDGMVEATTRKDAPIANCPGALRHPSGVAIDTLDRLYVAESAGHAVMIADLWSGRVIRRVPMRGRPVDLVEHGVDGKPGVLVLTRSPNRIVAVDGRAERCATIRPLRRPCAHPSMKPTRITLLSGRVVVLWRGDGTAIVADDAGKELLEDPAASDIEGTPEGLLVVALAPGDPFRRFSEREDSLIEDEPLAAADYDGGAVTVDPNGRVVYTTSAAPRTTQGPKTRHAREGVVTTYRLDSGVYRTRWGRVFVDACLPTGTGLTIRVLTTDEDEVVDPLPPSTPARGIPRVRSPEETPPLPSSSAMKDTNPLPVVPRGAVGALAAVDPIVTGTEWATYETGVAAPPGRYLWLQLVLTGTERTSPRVRAVRVERPGHALLSTLPRLFSSVDEQADFLHRYLMAAEGMLHDLDTAAAERRILVDPFTTPDEFLPWLASFAGIVLDDRWSEDARRELLAEVYQLFARRGTIGMLERMLRLYLGRDARIVERWRLRGLGGGILGFDPTDRLYSPTVAGTTVKAGMLGHFTIGGEHPDTSSYKRLAHRFTVLVPGCLSTEQRDVVDDLIRVHKPSHTLGDVCELGDGMPVGRLRLGLTAFVAPPPGRSVSVMGRARLGQGSTVGAPTLGSRVSGTRLGGVRVG</sequence>
<dbReference type="RefSeq" id="WP_344065629.1">
    <property type="nucleotide sequence ID" value="NZ_BAAAOH010000001.1"/>
</dbReference>
<name>A0ABP5EEY9_9MICO</name>
<dbReference type="Pfam" id="PF09684">
    <property type="entry name" value="Tail_P2_I"/>
    <property type="match status" value="1"/>
</dbReference>
<comment type="caution">
    <text evidence="2">The sequence shown here is derived from an EMBL/GenBank/DDBJ whole genome shotgun (WGS) entry which is preliminary data.</text>
</comment>
<organism evidence="2 3">
    <name type="scientific">Microbacterium pumilum</name>
    <dbReference type="NCBI Taxonomy" id="344165"/>
    <lineage>
        <taxon>Bacteria</taxon>
        <taxon>Bacillati</taxon>
        <taxon>Actinomycetota</taxon>
        <taxon>Actinomycetes</taxon>
        <taxon>Micrococcales</taxon>
        <taxon>Microbacteriaceae</taxon>
        <taxon>Microbacterium</taxon>
    </lineage>
</organism>
<dbReference type="Proteomes" id="UP001500326">
    <property type="component" value="Unassembled WGS sequence"/>
</dbReference>
<gene>
    <name evidence="2" type="ORF">GCM10009777_36330</name>
</gene>
<feature type="region of interest" description="Disordered" evidence="1">
    <location>
        <begin position="354"/>
        <end position="392"/>
    </location>
</feature>
<dbReference type="NCBIfam" id="TIGR02242">
    <property type="entry name" value="tail_TIGR02242"/>
    <property type="match status" value="1"/>
</dbReference>
<keyword evidence="3" id="KW-1185">Reference proteome</keyword>